<gene>
    <name evidence="2" type="ORF">TFUB20_00502</name>
</gene>
<name>A0A1D3UFF8_TANFO</name>
<reference evidence="2 3" key="1">
    <citation type="submission" date="2016-09" db="EMBL/GenBank/DDBJ databases">
        <authorList>
            <person name="Capua I."/>
            <person name="De Benedictis P."/>
            <person name="Joannis T."/>
            <person name="Lombin L.H."/>
            <person name="Cattoli G."/>
        </authorList>
    </citation>
    <scope>NUCLEOTIDE SEQUENCE [LARGE SCALE GENOMIC DNA]</scope>
    <source>
        <strain evidence="2 3">UB20</strain>
    </source>
</reference>
<accession>A0A1D3UFF8</accession>
<feature type="domain" description="Glycosyltransferase subfamily 4-like N-terminal" evidence="1">
    <location>
        <begin position="24"/>
        <end position="172"/>
    </location>
</feature>
<dbReference type="InterPro" id="IPR028098">
    <property type="entry name" value="Glyco_trans_4-like_N"/>
</dbReference>
<dbReference type="Proteomes" id="UP000182057">
    <property type="component" value="Unassembled WGS sequence"/>
</dbReference>
<evidence type="ECO:0000313" key="3">
    <source>
        <dbReference type="Proteomes" id="UP000182057"/>
    </source>
</evidence>
<dbReference type="OrthoDB" id="9771846at2"/>
<protein>
    <recommendedName>
        <fullName evidence="1">Glycosyltransferase subfamily 4-like N-terminal domain-containing protein</fullName>
    </recommendedName>
</protein>
<dbReference type="EMBL" id="FMMM01000021">
    <property type="protein sequence ID" value="SCQ18879.1"/>
    <property type="molecule type" value="Genomic_DNA"/>
</dbReference>
<dbReference type="AlphaFoldDB" id="A0A1D3UFF8"/>
<proteinExistence type="predicted"/>
<dbReference type="Gene3D" id="3.40.50.2000">
    <property type="entry name" value="Glycogen Phosphorylase B"/>
    <property type="match status" value="2"/>
</dbReference>
<dbReference type="GO" id="GO:0016757">
    <property type="term" value="F:glycosyltransferase activity"/>
    <property type="evidence" value="ECO:0007669"/>
    <property type="project" value="UniProtKB-ARBA"/>
</dbReference>
<dbReference type="PANTHER" id="PTHR12526">
    <property type="entry name" value="GLYCOSYLTRANSFERASE"/>
    <property type="match status" value="1"/>
</dbReference>
<dbReference type="RefSeq" id="WP_074449448.1">
    <property type="nucleotide sequence ID" value="NZ_CAUTZR010000031.1"/>
</dbReference>
<organism evidence="2 3">
    <name type="scientific">Tannerella forsythia</name>
    <name type="common">Bacteroides forsythus</name>
    <dbReference type="NCBI Taxonomy" id="28112"/>
    <lineage>
        <taxon>Bacteria</taxon>
        <taxon>Pseudomonadati</taxon>
        <taxon>Bacteroidota</taxon>
        <taxon>Bacteroidia</taxon>
        <taxon>Bacteroidales</taxon>
        <taxon>Tannerellaceae</taxon>
        <taxon>Tannerella</taxon>
    </lineage>
</organism>
<dbReference type="Pfam" id="PF13439">
    <property type="entry name" value="Glyco_transf_4"/>
    <property type="match status" value="1"/>
</dbReference>
<evidence type="ECO:0000259" key="1">
    <source>
        <dbReference type="Pfam" id="PF13439"/>
    </source>
</evidence>
<dbReference type="SUPFAM" id="SSF53756">
    <property type="entry name" value="UDP-Glycosyltransferase/glycogen phosphorylase"/>
    <property type="match status" value="1"/>
</dbReference>
<sequence>MKKNLLIIQHVYPLGQNTGDKIRTMNMIKSLDNIGFNVYFIAFFTRGLRRIFKEKVSYNAASRKVFYIYSLPNRLYLNKLAAWLRSLAVWMVCRYYKIDVIQAELTHSVSSTKLVPEIPLVTDFHADFVPELEMRGFSNYNINYAKQDNIYALKRSVRTITVSQNLHRNLSVYCDSNAVNYVLPCNFDAQPFRELPSDIRQRMRRKYMLEDRIVLCYSGGLHVWQCIEETITIILQLYRKNSRYFFCLYTCDDTTEVEYKLRSMKGNYMIKKLSKSEVPAYLSLIDAGFVLRKDSPVNTNASPTKSAEYFAAGAMVIASRYAGDVPDMIRDAGQGIILPHLSLKEKDLEQLDRAVTAYCSDYDLNSKIVKDYVFQNRIWTYNEEKLRSLYQDIGLLPM</sequence>
<evidence type="ECO:0000313" key="2">
    <source>
        <dbReference type="EMBL" id="SCQ18879.1"/>
    </source>
</evidence>